<protein>
    <submittedName>
        <fullName evidence="2">HEPN domain-containing protein</fullName>
    </submittedName>
</protein>
<evidence type="ECO:0000313" key="2">
    <source>
        <dbReference type="EMBL" id="MFD2865647.1"/>
    </source>
</evidence>
<accession>A0ABW5XRJ7</accession>
<dbReference type="InterPro" id="IPR007842">
    <property type="entry name" value="HEPN_dom"/>
</dbReference>
<keyword evidence="3" id="KW-1185">Reference proteome</keyword>
<name>A0ABW5XRJ7_9SPHI</name>
<evidence type="ECO:0000259" key="1">
    <source>
        <dbReference type="PROSITE" id="PS50910"/>
    </source>
</evidence>
<feature type="domain" description="HEPN" evidence="1">
    <location>
        <begin position="256"/>
        <end position="376"/>
    </location>
</feature>
<evidence type="ECO:0000313" key="3">
    <source>
        <dbReference type="Proteomes" id="UP001597601"/>
    </source>
</evidence>
<dbReference type="Proteomes" id="UP001597601">
    <property type="component" value="Unassembled WGS sequence"/>
</dbReference>
<comment type="caution">
    <text evidence="2">The sequence shown here is derived from an EMBL/GenBank/DDBJ whole genome shotgun (WGS) entry which is preliminary data.</text>
</comment>
<organism evidence="2 3">
    <name type="scientific">Mucilaginibacter antarcticus</name>
    <dbReference type="NCBI Taxonomy" id="1855725"/>
    <lineage>
        <taxon>Bacteria</taxon>
        <taxon>Pseudomonadati</taxon>
        <taxon>Bacteroidota</taxon>
        <taxon>Sphingobacteriia</taxon>
        <taxon>Sphingobacteriales</taxon>
        <taxon>Sphingobacteriaceae</taxon>
        <taxon>Mucilaginibacter</taxon>
    </lineage>
</organism>
<dbReference type="SUPFAM" id="SSF81593">
    <property type="entry name" value="Nucleotidyltransferase substrate binding subunit/domain"/>
    <property type="match status" value="1"/>
</dbReference>
<dbReference type="EMBL" id="JBHUON010000016">
    <property type="protein sequence ID" value="MFD2865647.1"/>
    <property type="molecule type" value="Genomic_DNA"/>
</dbReference>
<dbReference type="Gene3D" id="1.20.120.330">
    <property type="entry name" value="Nucleotidyltransferases domain 2"/>
    <property type="match status" value="1"/>
</dbReference>
<dbReference type="SMART" id="SM00748">
    <property type="entry name" value="HEPN"/>
    <property type="match status" value="1"/>
</dbReference>
<dbReference type="RefSeq" id="WP_377128351.1">
    <property type="nucleotide sequence ID" value="NZ_JBHUON010000016.1"/>
</dbReference>
<dbReference type="Pfam" id="PF05168">
    <property type="entry name" value="HEPN"/>
    <property type="match status" value="1"/>
</dbReference>
<sequence length="386" mass="43670">LVSLPRNGVVNLTRNQWSHSAGIRWSISAVYPHKAINEVFEDYNLSAYRTILYQWLEFGLSASAANEFIDTIDLIQVYENLQTLYNAAWQIHQQPTAESSVLTNDLVGISDNLIVNNSVSLYTLNTTIEIQQQKIISSVVAKIKQKVSSVQAIRYLGQTPVISESIFLLVLIDDNDQRQLQCIASTIEDSCRNIAPVTALVHRPSRLSRPSGDNLFFSNAFKCPLIYLSGEVLLPSVTVLDHCLREKELFIWQRWMEQGKDFLKGAAYYLSVGANNAVLFSLGQAAECFLIAIIRVVNGYTTNIHNLSTLVNITRMFTQDIADIFNLDNQESLQLFNVLKHAYINVRYKDSYVIEVHSAVALYPYITKLLAVVEQVYQKHLMINTL</sequence>
<proteinExistence type="predicted"/>
<feature type="non-terminal residue" evidence="2">
    <location>
        <position position="1"/>
    </location>
</feature>
<gene>
    <name evidence="2" type="ORF">ACFSYC_13180</name>
</gene>
<dbReference type="PROSITE" id="PS50910">
    <property type="entry name" value="HEPN"/>
    <property type="match status" value="1"/>
</dbReference>
<reference evidence="3" key="1">
    <citation type="journal article" date="2019" name="Int. J. Syst. Evol. Microbiol.">
        <title>The Global Catalogue of Microorganisms (GCM) 10K type strain sequencing project: providing services to taxonomists for standard genome sequencing and annotation.</title>
        <authorList>
            <consortium name="The Broad Institute Genomics Platform"/>
            <consortium name="The Broad Institute Genome Sequencing Center for Infectious Disease"/>
            <person name="Wu L."/>
            <person name="Ma J."/>
        </authorList>
    </citation>
    <scope>NUCLEOTIDE SEQUENCE [LARGE SCALE GENOMIC DNA]</scope>
    <source>
        <strain evidence="3">KCTC 52232</strain>
    </source>
</reference>